<name>A0ABQ3XPC8_9ACTN</name>
<keyword evidence="3" id="KW-1185">Reference proteome</keyword>
<proteinExistence type="predicted"/>
<protein>
    <submittedName>
        <fullName evidence="2">Uncharacterized protein</fullName>
    </submittedName>
</protein>
<feature type="compositionally biased region" description="Acidic residues" evidence="1">
    <location>
        <begin position="1"/>
        <end position="13"/>
    </location>
</feature>
<evidence type="ECO:0000313" key="2">
    <source>
        <dbReference type="EMBL" id="GID60333.1"/>
    </source>
</evidence>
<reference evidence="2 3" key="1">
    <citation type="submission" date="2021-01" db="EMBL/GenBank/DDBJ databases">
        <title>Whole genome shotgun sequence of Actinoplanes couchii NBRC 106145.</title>
        <authorList>
            <person name="Komaki H."/>
            <person name="Tamura T."/>
        </authorList>
    </citation>
    <scope>NUCLEOTIDE SEQUENCE [LARGE SCALE GENOMIC DNA]</scope>
    <source>
        <strain evidence="2 3">NBRC 106145</strain>
    </source>
</reference>
<organism evidence="2 3">
    <name type="scientific">Actinoplanes couchii</name>
    <dbReference type="NCBI Taxonomy" id="403638"/>
    <lineage>
        <taxon>Bacteria</taxon>
        <taxon>Bacillati</taxon>
        <taxon>Actinomycetota</taxon>
        <taxon>Actinomycetes</taxon>
        <taxon>Micromonosporales</taxon>
        <taxon>Micromonosporaceae</taxon>
        <taxon>Actinoplanes</taxon>
    </lineage>
</organism>
<gene>
    <name evidence="2" type="ORF">Aco03nite_087370</name>
</gene>
<dbReference type="EMBL" id="BOMG01000106">
    <property type="protein sequence ID" value="GID60333.1"/>
    <property type="molecule type" value="Genomic_DNA"/>
</dbReference>
<feature type="region of interest" description="Disordered" evidence="1">
    <location>
        <begin position="1"/>
        <end position="22"/>
    </location>
</feature>
<sequence length="80" mass="7474">MVADADGDAEAEADAPAVPAAAADDVAVVAEPSRAVAADDGDATGGVVGGTVDGGVPADDVVAAVVPQPAAPVRAIRVSI</sequence>
<evidence type="ECO:0000256" key="1">
    <source>
        <dbReference type="SAM" id="MobiDB-lite"/>
    </source>
</evidence>
<evidence type="ECO:0000313" key="3">
    <source>
        <dbReference type="Proteomes" id="UP000612282"/>
    </source>
</evidence>
<dbReference type="Proteomes" id="UP000612282">
    <property type="component" value="Unassembled WGS sequence"/>
</dbReference>
<accession>A0ABQ3XPC8</accession>
<comment type="caution">
    <text evidence="2">The sequence shown here is derived from an EMBL/GenBank/DDBJ whole genome shotgun (WGS) entry which is preliminary data.</text>
</comment>